<dbReference type="RefSeq" id="WP_094033506.1">
    <property type="nucleotide sequence ID" value="NZ_CP022540.1"/>
</dbReference>
<dbReference type="PROSITE" id="PS50977">
    <property type="entry name" value="HTH_TETR_2"/>
    <property type="match status" value="1"/>
</dbReference>
<sequence>MAFIKPRSTATTRDRLLTVAEVAILDKGLAATSIEELIAEVGITKGGFFYHFKDKSALVEAILERHLIAEEVWLDDLFACAAKETTEPLAQFLVFLRLLQDQMAALPDVHPGCLIAATCFQERLFTQTVHDLAQQNLLNWRTRFHARLTAIANIHPPRHSVDLEAMADMLVVLVDGAIILSKTVREKEVLPRQIALYARFVAAVFRDEG</sequence>
<organism evidence="6 7">
    <name type="scientific">Antarctobacter heliothermus</name>
    <dbReference type="NCBI Taxonomy" id="74033"/>
    <lineage>
        <taxon>Bacteria</taxon>
        <taxon>Pseudomonadati</taxon>
        <taxon>Pseudomonadota</taxon>
        <taxon>Alphaproteobacteria</taxon>
        <taxon>Rhodobacterales</taxon>
        <taxon>Roseobacteraceae</taxon>
        <taxon>Antarctobacter</taxon>
    </lineage>
</organism>
<dbReference type="KEGG" id="aht:ANTHELSMS3_00508"/>
<evidence type="ECO:0000259" key="5">
    <source>
        <dbReference type="PROSITE" id="PS50977"/>
    </source>
</evidence>
<dbReference type="AlphaFoldDB" id="A0A222DZU8"/>
<dbReference type="Pfam" id="PF00440">
    <property type="entry name" value="TetR_N"/>
    <property type="match status" value="1"/>
</dbReference>
<keyword evidence="3" id="KW-0804">Transcription</keyword>
<dbReference type="InterPro" id="IPR001647">
    <property type="entry name" value="HTH_TetR"/>
</dbReference>
<dbReference type="OrthoDB" id="9811084at2"/>
<dbReference type="InterPro" id="IPR036271">
    <property type="entry name" value="Tet_transcr_reg_TetR-rel_C_sf"/>
</dbReference>
<dbReference type="PANTHER" id="PTHR47506:SF1">
    <property type="entry name" value="HTH-TYPE TRANSCRIPTIONAL REGULATOR YJDC"/>
    <property type="match status" value="1"/>
</dbReference>
<dbReference type="PANTHER" id="PTHR47506">
    <property type="entry name" value="TRANSCRIPTIONAL REGULATORY PROTEIN"/>
    <property type="match status" value="1"/>
</dbReference>
<evidence type="ECO:0000256" key="1">
    <source>
        <dbReference type="ARBA" id="ARBA00023015"/>
    </source>
</evidence>
<dbReference type="SUPFAM" id="SSF46689">
    <property type="entry name" value="Homeodomain-like"/>
    <property type="match status" value="1"/>
</dbReference>
<keyword evidence="1" id="KW-0805">Transcription regulation</keyword>
<protein>
    <submittedName>
        <fullName evidence="6">HTH-type transcriptional repressor KstR2</fullName>
    </submittedName>
</protein>
<gene>
    <name evidence="6" type="ORF">ANTHELSMS3_00508</name>
</gene>
<dbReference type="SUPFAM" id="SSF48498">
    <property type="entry name" value="Tetracyclin repressor-like, C-terminal domain"/>
    <property type="match status" value="1"/>
</dbReference>
<keyword evidence="2 4" id="KW-0238">DNA-binding</keyword>
<evidence type="ECO:0000313" key="6">
    <source>
        <dbReference type="EMBL" id="ASP19228.1"/>
    </source>
</evidence>
<dbReference type="Proteomes" id="UP000203589">
    <property type="component" value="Chromosome"/>
</dbReference>
<dbReference type="InterPro" id="IPR009057">
    <property type="entry name" value="Homeodomain-like_sf"/>
</dbReference>
<dbReference type="EMBL" id="CP022540">
    <property type="protein sequence ID" value="ASP19228.1"/>
    <property type="molecule type" value="Genomic_DNA"/>
</dbReference>
<dbReference type="Gene3D" id="1.10.357.10">
    <property type="entry name" value="Tetracycline Repressor, domain 2"/>
    <property type="match status" value="1"/>
</dbReference>
<dbReference type="InterPro" id="IPR023772">
    <property type="entry name" value="DNA-bd_HTH_TetR-type_CS"/>
</dbReference>
<dbReference type="PROSITE" id="PS01081">
    <property type="entry name" value="HTH_TETR_1"/>
    <property type="match status" value="1"/>
</dbReference>
<proteinExistence type="predicted"/>
<accession>A0A222DZU8</accession>
<dbReference type="GO" id="GO:0003677">
    <property type="term" value="F:DNA binding"/>
    <property type="evidence" value="ECO:0007669"/>
    <property type="project" value="UniProtKB-UniRule"/>
</dbReference>
<feature type="DNA-binding region" description="H-T-H motif" evidence="4">
    <location>
        <begin position="33"/>
        <end position="52"/>
    </location>
</feature>
<reference evidence="6 7" key="1">
    <citation type="submission" date="2017-07" db="EMBL/GenBank/DDBJ databases">
        <title>Genome Sequence of Antarctobacter heliothermus Strain SMS3 Isolated from a culture of the Diatom Skeletonema marinoi.</title>
        <authorList>
            <person name="Topel M."/>
            <person name="Pinder M.I.M."/>
            <person name="Johansson O.N."/>
            <person name="Kourtchenko O."/>
            <person name="Godhe A."/>
            <person name="Clarke A.K."/>
        </authorList>
    </citation>
    <scope>NUCLEOTIDE SEQUENCE [LARGE SCALE GENOMIC DNA]</scope>
    <source>
        <strain evidence="6 7">SMS3</strain>
    </source>
</reference>
<evidence type="ECO:0000256" key="4">
    <source>
        <dbReference type="PROSITE-ProRule" id="PRU00335"/>
    </source>
</evidence>
<evidence type="ECO:0000313" key="7">
    <source>
        <dbReference type="Proteomes" id="UP000203589"/>
    </source>
</evidence>
<keyword evidence="7" id="KW-1185">Reference proteome</keyword>
<evidence type="ECO:0000256" key="2">
    <source>
        <dbReference type="ARBA" id="ARBA00023125"/>
    </source>
</evidence>
<dbReference type="PRINTS" id="PR00455">
    <property type="entry name" value="HTHTETR"/>
</dbReference>
<name>A0A222DZU8_9RHOB</name>
<feature type="domain" description="HTH tetR-type" evidence="5">
    <location>
        <begin position="10"/>
        <end position="70"/>
    </location>
</feature>
<evidence type="ECO:0000256" key="3">
    <source>
        <dbReference type="ARBA" id="ARBA00023163"/>
    </source>
</evidence>